<keyword evidence="3" id="KW-0430">Lectin</keyword>
<dbReference type="SUPFAM" id="SSF50370">
    <property type="entry name" value="Ricin B-like lectins"/>
    <property type="match status" value="1"/>
</dbReference>
<organism evidence="3 4">
    <name type="scientific">Micromonospora saelicesensis</name>
    <dbReference type="NCBI Taxonomy" id="285676"/>
    <lineage>
        <taxon>Bacteria</taxon>
        <taxon>Bacillati</taxon>
        <taxon>Actinomycetota</taxon>
        <taxon>Actinomycetes</taxon>
        <taxon>Micromonosporales</taxon>
        <taxon>Micromonosporaceae</taxon>
        <taxon>Micromonospora</taxon>
    </lineage>
</organism>
<dbReference type="AlphaFoldDB" id="A0A1C4VDC9"/>
<evidence type="ECO:0000313" key="4">
    <source>
        <dbReference type="Proteomes" id="UP000198864"/>
    </source>
</evidence>
<keyword evidence="1" id="KW-0732">Signal</keyword>
<sequence length="188" mass="19378">MRNRVIRAAVSAAVAAALVVAVSPAAAHAEAGDRAPLPISTVLSPSKALAAVPVAVRNKKSSKYLQASSTANNAAVRQQNGSSSSLQGWILVNDSGYATLQNYGVVRNMGTSGASTASNTSAVIVNPSGSFDQDWLVSSIDGTFFYLKNRKNTSMCLGIDGASTAAGARAAIYTCANAINQTWSFTNF</sequence>
<feature type="signal peptide" evidence="1">
    <location>
        <begin position="1"/>
        <end position="29"/>
    </location>
</feature>
<dbReference type="InterPro" id="IPR000772">
    <property type="entry name" value="Ricin_B_lectin"/>
</dbReference>
<name>A0A1C4VDC9_9ACTN</name>
<evidence type="ECO:0000259" key="2">
    <source>
        <dbReference type="Pfam" id="PF14200"/>
    </source>
</evidence>
<feature type="chain" id="PRO_5008705774" evidence="1">
    <location>
        <begin position="30"/>
        <end position="188"/>
    </location>
</feature>
<feature type="domain" description="Ricin B lectin" evidence="2">
    <location>
        <begin position="133"/>
        <end position="186"/>
    </location>
</feature>
<accession>A0A1C4VDC9</accession>
<dbReference type="Gene3D" id="2.80.10.50">
    <property type="match status" value="1"/>
</dbReference>
<dbReference type="PROSITE" id="PS50231">
    <property type="entry name" value="RICIN_B_LECTIN"/>
    <property type="match status" value="1"/>
</dbReference>
<dbReference type="GO" id="GO:0030246">
    <property type="term" value="F:carbohydrate binding"/>
    <property type="evidence" value="ECO:0007669"/>
    <property type="project" value="UniProtKB-KW"/>
</dbReference>
<gene>
    <name evidence="3" type="ORF">GA0070561_1896</name>
</gene>
<dbReference type="InterPro" id="IPR035992">
    <property type="entry name" value="Ricin_B-like_lectins"/>
</dbReference>
<reference evidence="3 4" key="1">
    <citation type="submission" date="2016-06" db="EMBL/GenBank/DDBJ databases">
        <authorList>
            <person name="Kjaerup R.B."/>
            <person name="Dalgaard T.S."/>
            <person name="Juul-Madsen H.R."/>
        </authorList>
    </citation>
    <scope>NUCLEOTIDE SEQUENCE [LARGE SCALE GENOMIC DNA]</scope>
    <source>
        <strain evidence="3 4">DSM 44871</strain>
    </source>
</reference>
<dbReference type="EMBL" id="FMCR01000001">
    <property type="protein sequence ID" value="SCE81987.1"/>
    <property type="molecule type" value="Genomic_DNA"/>
</dbReference>
<dbReference type="Proteomes" id="UP000198864">
    <property type="component" value="Unassembled WGS sequence"/>
</dbReference>
<dbReference type="Pfam" id="PF14200">
    <property type="entry name" value="RicinB_lectin_2"/>
    <property type="match status" value="1"/>
</dbReference>
<proteinExistence type="predicted"/>
<evidence type="ECO:0000256" key="1">
    <source>
        <dbReference type="SAM" id="SignalP"/>
    </source>
</evidence>
<dbReference type="CDD" id="cd00161">
    <property type="entry name" value="beta-trefoil_Ricin-like"/>
    <property type="match status" value="1"/>
</dbReference>
<evidence type="ECO:0000313" key="3">
    <source>
        <dbReference type="EMBL" id="SCE81987.1"/>
    </source>
</evidence>
<protein>
    <submittedName>
        <fullName evidence="3">Ricin-type beta-trefoil lectin domain-like</fullName>
    </submittedName>
</protein>